<evidence type="ECO:0000256" key="8">
    <source>
        <dbReference type="HAMAP-Rule" id="MF_01897"/>
    </source>
</evidence>
<keyword evidence="4 8" id="KW-0067">ATP-binding</keyword>
<evidence type="ECO:0000256" key="10">
    <source>
        <dbReference type="SAM" id="MobiDB-lite"/>
    </source>
</evidence>
<feature type="active site" description="O-(5'-phospho-DNA)-tyrosine intermediate" evidence="8 9">
    <location>
        <position position="122"/>
    </location>
</feature>
<evidence type="ECO:0000256" key="2">
    <source>
        <dbReference type="ARBA" id="ARBA00008263"/>
    </source>
</evidence>
<feature type="short sequence motif" description="GyrA-box" evidence="8">
    <location>
        <begin position="561"/>
        <end position="567"/>
    </location>
</feature>
<dbReference type="InterPro" id="IPR006691">
    <property type="entry name" value="GyrA/parC_rep"/>
</dbReference>
<dbReference type="Gene3D" id="2.120.10.90">
    <property type="entry name" value="DNA gyrase/topoisomerase IV, subunit A, C-terminal"/>
    <property type="match status" value="1"/>
</dbReference>
<dbReference type="Gene3D" id="3.90.199.10">
    <property type="entry name" value="Topoisomerase II, domain 5"/>
    <property type="match status" value="1"/>
</dbReference>
<dbReference type="InterPro" id="IPR005743">
    <property type="entry name" value="GyrA"/>
</dbReference>
<dbReference type="Pfam" id="PF00521">
    <property type="entry name" value="DNA_topoisoIV"/>
    <property type="match status" value="1"/>
</dbReference>
<evidence type="ECO:0000313" key="13">
    <source>
        <dbReference type="Proteomes" id="UP000615755"/>
    </source>
</evidence>
<dbReference type="EC" id="5.6.2.2" evidence="8"/>
<dbReference type="RefSeq" id="WP_192507308.1">
    <property type="nucleotide sequence ID" value="NZ_AQGV01000012.1"/>
</dbReference>
<evidence type="ECO:0000256" key="6">
    <source>
        <dbReference type="ARBA" id="ARBA00023125"/>
    </source>
</evidence>
<dbReference type="PANTHER" id="PTHR43493">
    <property type="entry name" value="DNA GYRASE/TOPOISOMERASE SUBUNIT A"/>
    <property type="match status" value="1"/>
</dbReference>
<dbReference type="NCBIfam" id="TIGR01063">
    <property type="entry name" value="gyrA"/>
    <property type="match status" value="1"/>
</dbReference>
<evidence type="ECO:0000256" key="3">
    <source>
        <dbReference type="ARBA" id="ARBA00022741"/>
    </source>
</evidence>
<dbReference type="InterPro" id="IPR013758">
    <property type="entry name" value="Topo_IIA_A/C_ab"/>
</dbReference>
<feature type="region of interest" description="Disordered" evidence="10">
    <location>
        <begin position="866"/>
        <end position="896"/>
    </location>
</feature>
<dbReference type="Gene3D" id="1.10.268.10">
    <property type="entry name" value="Topoisomerase, domain 3"/>
    <property type="match status" value="1"/>
</dbReference>
<dbReference type="SMART" id="SM00434">
    <property type="entry name" value="TOP4c"/>
    <property type="match status" value="1"/>
</dbReference>
<comment type="catalytic activity">
    <reaction evidence="1 8 9">
        <text>ATP-dependent breakage, passage and rejoining of double-stranded DNA.</text>
        <dbReference type="EC" id="5.6.2.2"/>
    </reaction>
</comment>
<comment type="similarity">
    <text evidence="2 8">Belongs to the type II topoisomerase GyrA/ParC subunit family.</text>
</comment>
<proteinExistence type="inferred from homology"/>
<dbReference type="PANTHER" id="PTHR43493:SF5">
    <property type="entry name" value="DNA GYRASE SUBUNIT A, CHLOROPLASTIC_MITOCHONDRIAL"/>
    <property type="match status" value="1"/>
</dbReference>
<feature type="domain" description="Topo IIA-type catalytic" evidence="11">
    <location>
        <begin position="34"/>
        <end position="534"/>
    </location>
</feature>
<evidence type="ECO:0000256" key="7">
    <source>
        <dbReference type="ARBA" id="ARBA00023235"/>
    </source>
</evidence>
<comment type="function">
    <text evidence="8">A type II topoisomerase that negatively supercoils closed circular double-stranded (ds) DNA in an ATP-dependent manner to modulate DNA topology and maintain chromosomes in an underwound state. Negative supercoiling favors strand separation, and DNA replication, transcription, recombination and repair, all of which involve strand separation. Also able to catalyze the interconversion of other topological isomers of dsDNA rings, including catenanes and knotted rings. Type II topoisomerases break and join 2 DNA strands simultaneously in an ATP-dependent manner.</text>
</comment>
<dbReference type="Proteomes" id="UP000615755">
    <property type="component" value="Unassembled WGS sequence"/>
</dbReference>
<sequence length="896" mass="99709">MTDLANEILPVNIEDELKNSYLDYAMSVIVGRALPDVRDGLKPVHRRVLFAMNELKNDWNKPYKKSARVVGDVIGKYHPHGDSAVYDTIVRMAQPFSLRYMLVDGQGNFGSVDGDSAAAMRYTEVRMAKISHELLADLEKETVDYVPNYDGTEQIPDVLPTKVPSLLVNGSSGIAVGMATNIPPHNLTEVINGCLALIQNPDLTIEELIDYIPGPDFPTAAIINGKKGIEQAYKTGRGKIYVRARAEVEVDEKTGKETIIVHELPYQVNKARLIEKIAELVKDKKVEGISALRDESDKDGMRIVIEVKRGEVGEVILNNLYSQTQLQTVFGMNMVALDNNQPKCFNLKEMLDAFIVHRREVVTRRTVFDLRKARDRAHTLEGLAIALANIDPIIELIRKSPSPSEAKQALIARPWELGSVKSMLEKAGEDNVARPDWLAAELGIRDGQYYLSEQQAQAILDLRLHKLTGLEHEKILAEYQELLDVIAELLFILSSPERLMEVIRDELVQIKETYGDERRTEISAAAHDISLEDLINEEDVVVTLSHEGYVKYQPLSDYEAQRRGGKGKAATKMKDEDFIERLLVANTHDTILCFSTSGRMYWLKVYQLPLASRTARGKPIVNLLPLEADERITTILPVREYEEDKYVLMATANGTVKKTPLTAYSRQRASGIIAINLNEGDNLIGADITDGSNDIMLFTDHGKVVRFNEKLRDSETGEVKVDPETGEEMLALRPMGRTATGVRGIKMPDGVKVVSLIVPKNHGAVLTVTENGYGKRTPLDEYPAKSRATQGVVSIKVSDRNGSVVGAVQVEDNNEIMLISNRGTLVRTRVSEVSTVGRNTQGVILIRTIEDEQVVGLQRIEEIEVDDLPEGEADDVNTENTETIENTQVNDDSPSE</sequence>
<evidence type="ECO:0000256" key="9">
    <source>
        <dbReference type="PROSITE-ProRule" id="PRU01384"/>
    </source>
</evidence>
<evidence type="ECO:0000256" key="4">
    <source>
        <dbReference type="ARBA" id="ARBA00022840"/>
    </source>
</evidence>
<name>A0ABR9EAD3_9GAMM</name>
<dbReference type="CDD" id="cd00187">
    <property type="entry name" value="TOP4c"/>
    <property type="match status" value="1"/>
</dbReference>
<comment type="subcellular location">
    <subcellularLocation>
        <location evidence="8">Cytoplasm</location>
    </subcellularLocation>
</comment>
<keyword evidence="5 8" id="KW-0799">Topoisomerase</keyword>
<evidence type="ECO:0000313" key="12">
    <source>
        <dbReference type="EMBL" id="MBE0367947.1"/>
    </source>
</evidence>
<keyword evidence="3 8" id="KW-0547">Nucleotide-binding</keyword>
<reference evidence="12 13" key="1">
    <citation type="submission" date="2015-03" db="EMBL/GenBank/DDBJ databases">
        <title>Genome sequence of Pseudoalteromonas aurantia.</title>
        <authorList>
            <person name="Xie B.-B."/>
            <person name="Rong J.-C."/>
            <person name="Qin Q.-L."/>
            <person name="Zhang Y.-Z."/>
        </authorList>
    </citation>
    <scope>NUCLEOTIDE SEQUENCE [LARGE SCALE GENOMIC DNA]</scope>
    <source>
        <strain evidence="12 13">208</strain>
    </source>
</reference>
<dbReference type="SUPFAM" id="SSF101904">
    <property type="entry name" value="GyrA/ParC C-terminal domain-like"/>
    <property type="match status" value="1"/>
</dbReference>
<evidence type="ECO:0000256" key="1">
    <source>
        <dbReference type="ARBA" id="ARBA00000185"/>
    </source>
</evidence>
<dbReference type="EMBL" id="AQGV01000012">
    <property type="protein sequence ID" value="MBE0367947.1"/>
    <property type="molecule type" value="Genomic_DNA"/>
</dbReference>
<dbReference type="InterPro" id="IPR002205">
    <property type="entry name" value="Topo_IIA_dom_A"/>
</dbReference>
<dbReference type="Gene3D" id="3.30.1360.40">
    <property type="match status" value="1"/>
</dbReference>
<protein>
    <recommendedName>
        <fullName evidence="8">DNA gyrase subunit A</fullName>
        <ecNumber evidence="8">5.6.2.2</ecNumber>
    </recommendedName>
</protein>
<keyword evidence="7 8" id="KW-0413">Isomerase</keyword>
<dbReference type="InterPro" id="IPR035516">
    <property type="entry name" value="Gyrase/topoIV_suA_C"/>
</dbReference>
<dbReference type="NCBIfam" id="NF004043">
    <property type="entry name" value="PRK05560.1"/>
    <property type="match status" value="1"/>
</dbReference>
<comment type="caution">
    <text evidence="12">The sequence shown here is derived from an EMBL/GenBank/DDBJ whole genome shotgun (WGS) entry which is preliminary data.</text>
</comment>
<dbReference type="InterPro" id="IPR013757">
    <property type="entry name" value="Topo_IIA_A_a_sf"/>
</dbReference>
<dbReference type="InterPro" id="IPR050220">
    <property type="entry name" value="Type_II_DNA_Topoisomerases"/>
</dbReference>
<gene>
    <name evidence="8 12" type="primary">gyrA</name>
    <name evidence="12" type="ORF">PAUR_a1429</name>
</gene>
<organism evidence="12 13">
    <name type="scientific">Pseudoalteromonas aurantia 208</name>
    <dbReference type="NCBI Taxonomy" id="1314867"/>
    <lineage>
        <taxon>Bacteria</taxon>
        <taxon>Pseudomonadati</taxon>
        <taxon>Pseudomonadota</taxon>
        <taxon>Gammaproteobacteria</taxon>
        <taxon>Alteromonadales</taxon>
        <taxon>Pseudoalteromonadaceae</taxon>
        <taxon>Pseudoalteromonas</taxon>
    </lineage>
</organism>
<dbReference type="NCBIfam" id="NF004044">
    <property type="entry name" value="PRK05561.1"/>
    <property type="match status" value="1"/>
</dbReference>
<dbReference type="InterPro" id="IPR013760">
    <property type="entry name" value="Topo_IIA-like_dom_sf"/>
</dbReference>
<comment type="subunit">
    <text evidence="8">Heterotetramer, composed of two GyrA and two GyrB chains. In the heterotetramer, GyrA contains the active site tyrosine that forms a transient covalent intermediate with DNA, while GyrB binds cofactors and catalyzes ATP hydrolysis.</text>
</comment>
<evidence type="ECO:0000259" key="11">
    <source>
        <dbReference type="PROSITE" id="PS52040"/>
    </source>
</evidence>
<dbReference type="HAMAP" id="MF_01897">
    <property type="entry name" value="GyrA"/>
    <property type="match status" value="1"/>
</dbReference>
<accession>A0ABR9EAD3</accession>
<dbReference type="Pfam" id="PF03989">
    <property type="entry name" value="DNA_gyraseA_C"/>
    <property type="match status" value="7"/>
</dbReference>
<keyword evidence="6 8" id="KW-0238">DNA-binding</keyword>
<feature type="compositionally biased region" description="Acidic residues" evidence="10">
    <location>
        <begin position="866"/>
        <end position="877"/>
    </location>
</feature>
<evidence type="ECO:0000256" key="5">
    <source>
        <dbReference type="ARBA" id="ARBA00023029"/>
    </source>
</evidence>
<keyword evidence="8" id="KW-0963">Cytoplasm</keyword>
<dbReference type="PROSITE" id="PS52040">
    <property type="entry name" value="TOPO_IIA"/>
    <property type="match status" value="1"/>
</dbReference>
<dbReference type="SUPFAM" id="SSF56719">
    <property type="entry name" value="Type II DNA topoisomerase"/>
    <property type="match status" value="1"/>
</dbReference>
<feature type="compositionally biased region" description="Low complexity" evidence="10">
    <location>
        <begin position="878"/>
        <end position="887"/>
    </location>
</feature>
<keyword evidence="13" id="KW-1185">Reference proteome</keyword>
<comment type="miscellaneous">
    <text evidence="8">Few gyrases are as efficient as E.coli at forming negative supercoils. Not all organisms have 2 type II topoisomerases; in organisms with a single type II topoisomerase this enzyme also has to decatenate newly replicated chromosomes.</text>
</comment>